<dbReference type="RefSeq" id="WP_369174981.1">
    <property type="nucleotide sequence ID" value="NZ_CP163439.1"/>
</dbReference>
<organism evidence="2">
    <name type="scientific">Streptomyces sp. R28</name>
    <dbReference type="NCBI Taxonomy" id="3238628"/>
    <lineage>
        <taxon>Bacteria</taxon>
        <taxon>Bacillati</taxon>
        <taxon>Actinomycetota</taxon>
        <taxon>Actinomycetes</taxon>
        <taxon>Kitasatosporales</taxon>
        <taxon>Streptomycetaceae</taxon>
        <taxon>Streptomyces</taxon>
    </lineage>
</organism>
<gene>
    <name evidence="2" type="ORF">AB5J49_47005</name>
</gene>
<feature type="domain" description="Winged helix-turn helix" evidence="1">
    <location>
        <begin position="98"/>
        <end position="155"/>
    </location>
</feature>
<proteinExistence type="predicted"/>
<evidence type="ECO:0000313" key="2">
    <source>
        <dbReference type="EMBL" id="XDQ40275.1"/>
    </source>
</evidence>
<evidence type="ECO:0000259" key="1">
    <source>
        <dbReference type="Pfam" id="PF13592"/>
    </source>
</evidence>
<dbReference type="InterPro" id="IPR009057">
    <property type="entry name" value="Homeodomain-like_sf"/>
</dbReference>
<dbReference type="InterPro" id="IPR025959">
    <property type="entry name" value="Winged_HTH_dom"/>
</dbReference>
<dbReference type="AlphaFoldDB" id="A0AB39QAK6"/>
<accession>A0AB39QAK6</accession>
<dbReference type="SUPFAM" id="SSF46689">
    <property type="entry name" value="Homeodomain-like"/>
    <property type="match status" value="1"/>
</dbReference>
<reference evidence="2" key="1">
    <citation type="submission" date="2024-07" db="EMBL/GenBank/DDBJ databases">
        <authorList>
            <person name="Yu S.T."/>
        </authorList>
    </citation>
    <scope>NUCLEOTIDE SEQUENCE</scope>
    <source>
        <strain evidence="2">R28</strain>
    </source>
</reference>
<sequence>MRYPDSGGLTAEERARRERIRFAAADLIEAGASDREVARRFKVTRMSANRWRWALASGARQALASKGPGGARCKLDAGQLRSLEEVLDAGPAVSGWPDQCWTLARIAEIVRRRFGVDYTLAGLDLLLHRIGWSVQVPARKATERDEVKIAAWKDEQWPVIKRGRRTWAPGSASRTKPARA</sequence>
<dbReference type="Pfam" id="PF13592">
    <property type="entry name" value="HTH_33"/>
    <property type="match status" value="1"/>
</dbReference>
<dbReference type="Pfam" id="PF13384">
    <property type="entry name" value="HTH_23"/>
    <property type="match status" value="1"/>
</dbReference>
<protein>
    <submittedName>
        <fullName evidence="2">Winged helix-turn-helix domain-containing protein</fullName>
    </submittedName>
</protein>
<dbReference type="EMBL" id="CP163439">
    <property type="protein sequence ID" value="XDQ40275.1"/>
    <property type="molecule type" value="Genomic_DNA"/>
</dbReference>
<name>A0AB39QAK6_9ACTN</name>